<organism evidence="2 3">
    <name type="scientific">Kutzneria albida DSM 43870</name>
    <dbReference type="NCBI Taxonomy" id="1449976"/>
    <lineage>
        <taxon>Bacteria</taxon>
        <taxon>Bacillati</taxon>
        <taxon>Actinomycetota</taxon>
        <taxon>Actinomycetes</taxon>
        <taxon>Pseudonocardiales</taxon>
        <taxon>Pseudonocardiaceae</taxon>
        <taxon>Kutzneria</taxon>
    </lineage>
</organism>
<dbReference type="STRING" id="1449976.KALB_3634"/>
<dbReference type="PATRIC" id="fig|1449976.3.peg.3657"/>
<dbReference type="GO" id="GO:0004803">
    <property type="term" value="F:transposase activity"/>
    <property type="evidence" value="ECO:0007669"/>
    <property type="project" value="InterPro"/>
</dbReference>
<dbReference type="GO" id="GO:0006313">
    <property type="term" value="P:DNA transposition"/>
    <property type="evidence" value="ECO:0007669"/>
    <property type="project" value="InterPro"/>
</dbReference>
<keyword evidence="3" id="KW-1185">Reference proteome</keyword>
<sequence>MVDTVGFVLAVLVTPASIQDRVAARALLLRLRATVGDRIRLVWADGGYTGTLLEWARTTLGVVVEIVKRPDLPRFTVLPRRWVVERSLAWIVGHRRCVRDYERLSHHHEAMVRWAMIRITSRRLTQSP</sequence>
<feature type="domain" description="Transposase IS4-like" evidence="1">
    <location>
        <begin position="2"/>
        <end position="117"/>
    </location>
</feature>
<dbReference type="HOGENOM" id="CLU_055261_0_2_11"/>
<gene>
    <name evidence="2" type="ORF">KALB_3634</name>
</gene>
<dbReference type="PANTHER" id="PTHR30007:SF0">
    <property type="entry name" value="TRANSPOSASE"/>
    <property type="match status" value="1"/>
</dbReference>
<evidence type="ECO:0000259" key="1">
    <source>
        <dbReference type="Pfam" id="PF01609"/>
    </source>
</evidence>
<protein>
    <recommendedName>
        <fullName evidence="1">Transposase IS4-like domain-containing protein</fullName>
    </recommendedName>
</protein>
<dbReference type="Proteomes" id="UP000019225">
    <property type="component" value="Chromosome"/>
</dbReference>
<name>W5W755_9PSEU</name>
<reference evidence="2 3" key="1">
    <citation type="journal article" date="2014" name="BMC Genomics">
        <title>Complete genome sequence of producer of the glycopeptide antibiotic Aculeximycin Kutzneria albida DSM 43870T, a representative of minor genus of Pseudonocardiaceae.</title>
        <authorList>
            <person name="Rebets Y."/>
            <person name="Tokovenko B."/>
            <person name="Lushchyk I."/>
            <person name="Ruckert C."/>
            <person name="Zaburannyi N."/>
            <person name="Bechthold A."/>
            <person name="Kalinowski J."/>
            <person name="Luzhetskyy A."/>
        </authorList>
    </citation>
    <scope>NUCLEOTIDE SEQUENCE [LARGE SCALE GENOMIC DNA]</scope>
    <source>
        <strain evidence="2">DSM 43870</strain>
    </source>
</reference>
<dbReference type="EMBL" id="CP007155">
    <property type="protein sequence ID" value="AHH96998.1"/>
    <property type="molecule type" value="Genomic_DNA"/>
</dbReference>
<dbReference type="eggNOG" id="COG3293">
    <property type="taxonomic scope" value="Bacteria"/>
</dbReference>
<dbReference type="InterPro" id="IPR002559">
    <property type="entry name" value="Transposase_11"/>
</dbReference>
<evidence type="ECO:0000313" key="3">
    <source>
        <dbReference type="Proteomes" id="UP000019225"/>
    </source>
</evidence>
<proteinExistence type="predicted"/>
<dbReference type="AlphaFoldDB" id="W5W755"/>
<dbReference type="PANTHER" id="PTHR30007">
    <property type="entry name" value="PHP DOMAIN PROTEIN"/>
    <property type="match status" value="1"/>
</dbReference>
<evidence type="ECO:0000313" key="2">
    <source>
        <dbReference type="EMBL" id="AHH96998.1"/>
    </source>
</evidence>
<accession>W5W755</accession>
<dbReference type="Pfam" id="PF01609">
    <property type="entry name" value="DDE_Tnp_1"/>
    <property type="match status" value="1"/>
</dbReference>
<dbReference type="KEGG" id="kal:KALB_3634"/>
<dbReference type="GO" id="GO:0003677">
    <property type="term" value="F:DNA binding"/>
    <property type="evidence" value="ECO:0007669"/>
    <property type="project" value="InterPro"/>
</dbReference>